<feature type="domain" description="C2" evidence="13">
    <location>
        <begin position="125"/>
        <end position="252"/>
    </location>
</feature>
<dbReference type="SMART" id="SM00239">
    <property type="entry name" value="C2"/>
    <property type="match status" value="2"/>
</dbReference>
<dbReference type="Gene3D" id="2.60.40.150">
    <property type="entry name" value="C2 domain"/>
    <property type="match status" value="2"/>
</dbReference>
<evidence type="ECO:0000256" key="10">
    <source>
        <dbReference type="ARBA" id="ARBA00023136"/>
    </source>
</evidence>
<dbReference type="SMART" id="SM00327">
    <property type="entry name" value="VWA"/>
    <property type="match status" value="1"/>
</dbReference>
<dbReference type="PROSITE" id="PS50234">
    <property type="entry name" value="VWFA"/>
    <property type="match status" value="1"/>
</dbReference>
<evidence type="ECO:0000256" key="5">
    <source>
        <dbReference type="ARBA" id="ARBA00022475"/>
    </source>
</evidence>
<dbReference type="CDD" id="cd04048">
    <property type="entry name" value="C2A_Copine"/>
    <property type="match status" value="1"/>
</dbReference>
<evidence type="ECO:0000256" key="7">
    <source>
        <dbReference type="ARBA" id="ARBA00022723"/>
    </source>
</evidence>
<keyword evidence="8" id="KW-0677">Repeat</keyword>
<dbReference type="GO" id="GO:0005634">
    <property type="term" value="C:nucleus"/>
    <property type="evidence" value="ECO:0007669"/>
    <property type="project" value="UniProtKB-SubCell"/>
</dbReference>
<evidence type="ECO:0000259" key="14">
    <source>
        <dbReference type="PROSITE" id="PS50234"/>
    </source>
</evidence>
<reference evidence="15" key="1">
    <citation type="submission" date="2022-08" db="EMBL/GenBank/DDBJ databases">
        <title>Novel sulphate-reducing endosymbionts in the free-living metamonad Anaeramoeba.</title>
        <authorList>
            <person name="Jerlstrom-Hultqvist J."/>
            <person name="Cepicka I."/>
            <person name="Gallot-Lavallee L."/>
            <person name="Salas-Leiva D."/>
            <person name="Curtis B.A."/>
            <person name="Zahonova K."/>
            <person name="Pipaliya S."/>
            <person name="Dacks J."/>
            <person name="Roger A.J."/>
        </authorList>
    </citation>
    <scope>NUCLEOTIDE SEQUENCE</scope>
    <source>
        <strain evidence="15">Busselton2</strain>
    </source>
</reference>
<dbReference type="InterPro" id="IPR045052">
    <property type="entry name" value="Copine"/>
</dbReference>
<dbReference type="GO" id="GO:0005886">
    <property type="term" value="C:plasma membrane"/>
    <property type="evidence" value="ECO:0007669"/>
    <property type="project" value="UniProtKB-SubCell"/>
</dbReference>
<feature type="domain" description="VWFA" evidence="14">
    <location>
        <begin position="293"/>
        <end position="512"/>
    </location>
</feature>
<evidence type="ECO:0000256" key="6">
    <source>
        <dbReference type="ARBA" id="ARBA00022490"/>
    </source>
</evidence>
<dbReference type="InterPro" id="IPR002035">
    <property type="entry name" value="VWF_A"/>
</dbReference>
<dbReference type="PANTHER" id="PTHR10857">
    <property type="entry name" value="COPINE"/>
    <property type="match status" value="1"/>
</dbReference>
<keyword evidence="6" id="KW-0963">Cytoplasm</keyword>
<evidence type="ECO:0000259" key="13">
    <source>
        <dbReference type="PROSITE" id="PS50004"/>
    </source>
</evidence>
<dbReference type="GO" id="GO:0046872">
    <property type="term" value="F:metal ion binding"/>
    <property type="evidence" value="ECO:0007669"/>
    <property type="project" value="UniProtKB-KW"/>
</dbReference>
<keyword evidence="7" id="KW-0479">Metal-binding</keyword>
<dbReference type="PROSITE" id="PS50004">
    <property type="entry name" value="C2"/>
    <property type="match status" value="2"/>
</dbReference>
<dbReference type="CDD" id="cd04047">
    <property type="entry name" value="C2B_Copine"/>
    <property type="match status" value="1"/>
</dbReference>
<evidence type="ECO:0000256" key="12">
    <source>
        <dbReference type="SAM" id="Coils"/>
    </source>
</evidence>
<sequence length="683" mass="77844">MYGSTSFSKIMLSISCKDLISLDTLSKSDPLAVLFEVNPKTHKATEIGRTEWYKDNSNPVFSKTFVVEYRFETVQLYKIGLYDYDGKNKRLSQMDFIGEIKFNLGELMGSRGMALSKHLINLKKPKRKNGICTVVGEESEDSSSLVKMRLQGIKLEKKDFFGKSDPFLNFYRKQVEGESWIKVHSTEVRKSTLFPKWKPMSISSTILCGNDMSRQIKIECLDWNKNGKFDLIGACELTLQEIQDSKSKTFDLINPKKKKKRKYKNSGKIKFSEMIIEEQPTFLSYIHGGCEISMVVAIDFTGSNGQPTQPSSLHYFDSYTVNDYQNAITTCGSILANYDQDQMFPTFGFGAKINGKVSHCFPLNGNTNNPQIQGVRGILQSYNNVFNWPSFSLWGPTNFSPIINSVAGIVRNSLKNSNEQKYFVLLFITDGEISDMAQTKKAIVEASNLPISIVIVGVGPANFDKMEELDGDDVRVSYEGKKAARDIVQFVAFRDFKTQGPETLARETLAEIPEQVMGYFKSKGIKPNPPIVLQQNQIQVSGPRDSQQQQKILQQQQQQQQILQQQQQQQRQIQQQQQQQQQMMMGMGNQQRMMMQNQGMGMGMGMMKQTGMGMGGFQQGTNNNNMNQGMGMNQNQQQQQMMMMQNQQRMMMQNQGLNMNNMNQGMRMNQNQQQQQMMQQKKN</sequence>
<dbReference type="GO" id="GO:0005737">
    <property type="term" value="C:cytoplasm"/>
    <property type="evidence" value="ECO:0007669"/>
    <property type="project" value="UniProtKB-SubCell"/>
</dbReference>
<protein>
    <submittedName>
        <fullName evidence="15">Copine</fullName>
    </submittedName>
</protein>
<comment type="caution">
    <text evidence="15">The sequence shown here is derived from an EMBL/GenBank/DDBJ whole genome shotgun (WGS) entry which is preliminary data.</text>
</comment>
<keyword evidence="9" id="KW-0106">Calcium</keyword>
<feature type="domain" description="C2" evidence="13">
    <location>
        <begin position="1"/>
        <end position="117"/>
    </location>
</feature>
<evidence type="ECO:0000256" key="2">
    <source>
        <dbReference type="ARBA" id="ARBA00004236"/>
    </source>
</evidence>
<feature type="coiled-coil region" evidence="12">
    <location>
        <begin position="546"/>
        <end position="583"/>
    </location>
</feature>
<dbReference type="FunFam" id="2.60.40.150:FF:000042">
    <property type="entry name" value="Copine 3"/>
    <property type="match status" value="1"/>
</dbReference>
<gene>
    <name evidence="15" type="ORF">M0812_18423</name>
</gene>
<evidence type="ECO:0000313" key="15">
    <source>
        <dbReference type="EMBL" id="KAJ3436366.1"/>
    </source>
</evidence>
<dbReference type="GO" id="GO:0005544">
    <property type="term" value="F:calcium-dependent phospholipid binding"/>
    <property type="evidence" value="ECO:0007669"/>
    <property type="project" value="InterPro"/>
</dbReference>
<keyword evidence="12" id="KW-0175">Coiled coil</keyword>
<dbReference type="EMBL" id="JANTQA010000036">
    <property type="protein sequence ID" value="KAJ3436366.1"/>
    <property type="molecule type" value="Genomic_DNA"/>
</dbReference>
<evidence type="ECO:0000256" key="8">
    <source>
        <dbReference type="ARBA" id="ARBA00022737"/>
    </source>
</evidence>
<dbReference type="Pfam" id="PF07002">
    <property type="entry name" value="Copine"/>
    <property type="match status" value="1"/>
</dbReference>
<dbReference type="InterPro" id="IPR036465">
    <property type="entry name" value="vWFA_dom_sf"/>
</dbReference>
<dbReference type="InterPro" id="IPR010734">
    <property type="entry name" value="Copine_C"/>
</dbReference>
<dbReference type="GO" id="GO:0071277">
    <property type="term" value="P:cellular response to calcium ion"/>
    <property type="evidence" value="ECO:0007669"/>
    <property type="project" value="TreeGrafter"/>
</dbReference>
<evidence type="ECO:0000256" key="4">
    <source>
        <dbReference type="ARBA" id="ARBA00009048"/>
    </source>
</evidence>
<dbReference type="AlphaFoldDB" id="A0AAV7Z2L7"/>
<evidence type="ECO:0000256" key="1">
    <source>
        <dbReference type="ARBA" id="ARBA00004123"/>
    </source>
</evidence>
<evidence type="ECO:0000256" key="11">
    <source>
        <dbReference type="ARBA" id="ARBA00023242"/>
    </source>
</evidence>
<dbReference type="InterPro" id="IPR037768">
    <property type="entry name" value="C2B_Copine"/>
</dbReference>
<dbReference type="Pfam" id="PF00168">
    <property type="entry name" value="C2"/>
    <property type="match status" value="2"/>
</dbReference>
<keyword evidence="10" id="KW-0472">Membrane</keyword>
<dbReference type="InterPro" id="IPR000008">
    <property type="entry name" value="C2_dom"/>
</dbReference>
<comment type="subcellular location">
    <subcellularLocation>
        <location evidence="2">Cell membrane</location>
    </subcellularLocation>
    <subcellularLocation>
        <location evidence="3">Cytoplasm</location>
    </subcellularLocation>
    <subcellularLocation>
        <location evidence="1">Nucleus</location>
    </subcellularLocation>
</comment>
<organism evidence="15 16">
    <name type="scientific">Anaeramoeba flamelloides</name>
    <dbReference type="NCBI Taxonomy" id="1746091"/>
    <lineage>
        <taxon>Eukaryota</taxon>
        <taxon>Metamonada</taxon>
        <taxon>Anaeramoebidae</taxon>
        <taxon>Anaeramoeba</taxon>
    </lineage>
</organism>
<keyword evidence="11" id="KW-0539">Nucleus</keyword>
<accession>A0AAV7Z2L7</accession>
<evidence type="ECO:0000256" key="9">
    <source>
        <dbReference type="ARBA" id="ARBA00022837"/>
    </source>
</evidence>
<keyword evidence="5" id="KW-1003">Cell membrane</keyword>
<proteinExistence type="inferred from homology"/>
<comment type="similarity">
    <text evidence="4">Belongs to the copine family.</text>
</comment>
<evidence type="ECO:0000313" key="16">
    <source>
        <dbReference type="Proteomes" id="UP001146793"/>
    </source>
</evidence>
<evidence type="ECO:0000256" key="3">
    <source>
        <dbReference type="ARBA" id="ARBA00004496"/>
    </source>
</evidence>
<dbReference type="SUPFAM" id="SSF49562">
    <property type="entry name" value="C2 domain (Calcium/lipid-binding domain, CaLB)"/>
    <property type="match status" value="2"/>
</dbReference>
<dbReference type="Proteomes" id="UP001146793">
    <property type="component" value="Unassembled WGS sequence"/>
</dbReference>
<dbReference type="Gene3D" id="3.40.50.410">
    <property type="entry name" value="von Willebrand factor, type A domain"/>
    <property type="match status" value="1"/>
</dbReference>
<dbReference type="SUPFAM" id="SSF53300">
    <property type="entry name" value="vWA-like"/>
    <property type="match status" value="1"/>
</dbReference>
<dbReference type="InterPro" id="IPR035892">
    <property type="entry name" value="C2_domain_sf"/>
</dbReference>
<name>A0AAV7Z2L7_9EUKA</name>
<dbReference type="PANTHER" id="PTHR10857:SF106">
    <property type="entry name" value="C2 DOMAIN-CONTAINING PROTEIN"/>
    <property type="match status" value="1"/>
</dbReference>